<dbReference type="SUPFAM" id="SSF52266">
    <property type="entry name" value="SGNH hydrolase"/>
    <property type="match status" value="1"/>
</dbReference>
<dbReference type="GO" id="GO:0016788">
    <property type="term" value="F:hydrolase activity, acting on ester bonds"/>
    <property type="evidence" value="ECO:0007669"/>
    <property type="project" value="UniProtKB-ARBA"/>
</dbReference>
<evidence type="ECO:0000313" key="2">
    <source>
        <dbReference type="EMBL" id="EGJ72012.1"/>
    </source>
</evidence>
<dbReference type="HOGENOM" id="CLU_051989_6_3_10"/>
<accession>F3ZRS3</accession>
<feature type="domain" description="SGNH hydrolase-type esterase" evidence="1">
    <location>
        <begin position="11"/>
        <end position="160"/>
    </location>
</feature>
<dbReference type="AlphaFoldDB" id="F3ZRS3"/>
<organism evidence="2 3">
    <name type="scientific">Bacteroides coprosuis DSM 18011</name>
    <dbReference type="NCBI Taxonomy" id="679937"/>
    <lineage>
        <taxon>Bacteria</taxon>
        <taxon>Pseudomonadati</taxon>
        <taxon>Bacteroidota</taxon>
        <taxon>Bacteroidia</taxon>
        <taxon>Bacteroidales</taxon>
        <taxon>Bacteroidaceae</taxon>
        <taxon>Bacteroides</taxon>
    </lineage>
</organism>
<dbReference type="Pfam" id="PF13472">
    <property type="entry name" value="Lipase_GDSL_2"/>
    <property type="match status" value="1"/>
</dbReference>
<dbReference type="STRING" id="679937.Bcop_1824"/>
<dbReference type="eggNOG" id="COG2755">
    <property type="taxonomic scope" value="Bacteria"/>
</dbReference>
<dbReference type="InterPro" id="IPR013830">
    <property type="entry name" value="SGNH_hydro"/>
</dbReference>
<dbReference type="OrthoDB" id="9805821at2"/>
<protein>
    <submittedName>
        <fullName evidence="2">Lipolytic protein G-D-S-L family</fullName>
    </submittedName>
</protein>
<dbReference type="InterPro" id="IPR051532">
    <property type="entry name" value="Ester_Hydrolysis_Enzymes"/>
</dbReference>
<dbReference type="EMBL" id="CM001167">
    <property type="protein sequence ID" value="EGJ72012.1"/>
    <property type="molecule type" value="Genomic_DNA"/>
</dbReference>
<name>F3ZRS3_9BACE</name>
<evidence type="ECO:0000259" key="1">
    <source>
        <dbReference type="Pfam" id="PF13472"/>
    </source>
</evidence>
<dbReference type="PANTHER" id="PTHR30383">
    <property type="entry name" value="THIOESTERASE 1/PROTEASE 1/LYSOPHOSPHOLIPASE L1"/>
    <property type="match status" value="1"/>
</dbReference>
<gene>
    <name evidence="2" type="ORF">Bcop_1824</name>
</gene>
<sequence length="175" mass="20266">MSKHEYQIMMLGDSLIEWGDWSLLLDRNDVLNAGRSGYTSAEVKDFLNQILQDNAVRYCFMMSGINDLFHGISVDDVLYNQLDMLQMLRAHHIKPVVLLTLYVHNDAQINTQVQELNKKMFEHCTIHGIPTLNLNHFLSDDLGLKSEYTEDGVHLSSRAYSVWSRVMQEYLEQTL</sequence>
<evidence type="ECO:0000313" key="3">
    <source>
        <dbReference type="Proteomes" id="UP000018439"/>
    </source>
</evidence>
<dbReference type="Gene3D" id="3.40.50.1110">
    <property type="entry name" value="SGNH hydrolase"/>
    <property type="match status" value="1"/>
</dbReference>
<dbReference type="Proteomes" id="UP000018439">
    <property type="component" value="Chromosome"/>
</dbReference>
<reference evidence="2 3" key="1">
    <citation type="journal article" date="2011" name="Stand. Genomic Sci.">
        <title>Non-contiguous finished genome sequence of Bacteroides coprosuis type strain (PC139).</title>
        <authorList>
            <person name="Land M."/>
            <person name="Held B."/>
            <person name="Gronow S."/>
            <person name="Abt B."/>
            <person name="Lucas S."/>
            <person name="Del Rio T.G."/>
            <person name="Nolan M."/>
            <person name="Tice H."/>
            <person name="Cheng J.F."/>
            <person name="Pitluck S."/>
            <person name="Liolios K."/>
            <person name="Pagani I."/>
            <person name="Ivanova N."/>
            <person name="Mavromatis K."/>
            <person name="Mikhailova N."/>
            <person name="Pati A."/>
            <person name="Tapia R."/>
            <person name="Han C."/>
            <person name="Goodwin L."/>
            <person name="Chen A."/>
            <person name="Palaniappan K."/>
            <person name="Hauser L."/>
            <person name="Brambilla E.M."/>
            <person name="Rohde M."/>
            <person name="Goker M."/>
            <person name="Detter J.C."/>
            <person name="Woyke T."/>
            <person name="Bristow J."/>
            <person name="Eisen J.A."/>
            <person name="Markowitz V."/>
            <person name="Hugenholtz P."/>
            <person name="Kyrpides N.C."/>
            <person name="Klenk H.P."/>
            <person name="Lapidus A."/>
        </authorList>
    </citation>
    <scope>NUCLEOTIDE SEQUENCE [LARGE SCALE GENOMIC DNA]</scope>
    <source>
        <strain evidence="2 3">DSM 18011</strain>
    </source>
</reference>
<proteinExistence type="predicted"/>
<keyword evidence="3" id="KW-1185">Reference proteome</keyword>
<dbReference type="InterPro" id="IPR036514">
    <property type="entry name" value="SGNH_hydro_sf"/>
</dbReference>